<geneLocation type="plasmid" evidence="4">
    <name>palbo2</name>
</geneLocation>
<proteinExistence type="inferred from homology"/>
<dbReference type="AlphaFoldDB" id="A0A1U7CZI5"/>
<gene>
    <name evidence="3" type="primary">parE</name>
    <name evidence="3" type="ORF">BSF38_20020</name>
</gene>
<dbReference type="RefSeq" id="WP_076351838.1">
    <property type="nucleotide sequence ID" value="NZ_CP019084.1"/>
</dbReference>
<reference evidence="3 4" key="1">
    <citation type="submission" date="2016-12" db="EMBL/GenBank/DDBJ databases">
        <title>Comparative genomics of four Isosphaeraceae planctomycetes: a common pool of plasmids and glycoside hydrolase genes.</title>
        <authorList>
            <person name="Ivanova A."/>
        </authorList>
    </citation>
    <scope>NUCLEOTIDE SEQUENCE [LARGE SCALE GENOMIC DNA]</scope>
    <source>
        <strain evidence="3 4">PX4</strain>
        <plasmid evidence="4">palbo2</plasmid>
    </source>
</reference>
<dbReference type="OrthoDB" id="287917at2"/>
<keyword evidence="2" id="KW-1277">Toxin-antitoxin system</keyword>
<dbReference type="Pfam" id="PF05016">
    <property type="entry name" value="ParE_toxin"/>
    <property type="match status" value="1"/>
</dbReference>
<evidence type="ECO:0000256" key="2">
    <source>
        <dbReference type="ARBA" id="ARBA00022649"/>
    </source>
</evidence>
<keyword evidence="3" id="KW-0614">Plasmid</keyword>
<organism evidence="3 4">
    <name type="scientific">Paludisphaera borealis</name>
    <dbReference type="NCBI Taxonomy" id="1387353"/>
    <lineage>
        <taxon>Bacteria</taxon>
        <taxon>Pseudomonadati</taxon>
        <taxon>Planctomycetota</taxon>
        <taxon>Planctomycetia</taxon>
        <taxon>Isosphaerales</taxon>
        <taxon>Isosphaeraceae</taxon>
        <taxon>Paludisphaera</taxon>
    </lineage>
</organism>
<evidence type="ECO:0000256" key="1">
    <source>
        <dbReference type="ARBA" id="ARBA00006226"/>
    </source>
</evidence>
<evidence type="ECO:0000313" key="3">
    <source>
        <dbReference type="EMBL" id="APW64303.1"/>
    </source>
</evidence>
<dbReference type="InterPro" id="IPR035093">
    <property type="entry name" value="RelE/ParE_toxin_dom_sf"/>
</dbReference>
<dbReference type="KEGG" id="pbor:BSF38_20020"/>
<dbReference type="Proteomes" id="UP000186309">
    <property type="component" value="Plasmid PALBO2"/>
</dbReference>
<dbReference type="PANTHER" id="PTHR33755">
    <property type="entry name" value="TOXIN PARE1-RELATED"/>
    <property type="match status" value="1"/>
</dbReference>
<dbReference type="InterPro" id="IPR051803">
    <property type="entry name" value="TA_system_RelE-like_toxin"/>
</dbReference>
<protein>
    <submittedName>
        <fullName evidence="3">ParE toxin</fullName>
    </submittedName>
</protein>
<comment type="similarity">
    <text evidence="1">Belongs to the RelE toxin family.</text>
</comment>
<dbReference type="InterPro" id="IPR007712">
    <property type="entry name" value="RelE/ParE_toxin"/>
</dbReference>
<dbReference type="Gene3D" id="3.30.2310.20">
    <property type="entry name" value="RelE-like"/>
    <property type="match status" value="1"/>
</dbReference>
<dbReference type="EMBL" id="CP019084">
    <property type="protein sequence ID" value="APW64303.1"/>
    <property type="molecule type" value="Genomic_DNA"/>
</dbReference>
<dbReference type="PANTHER" id="PTHR33755:SF9">
    <property type="entry name" value="TOXIN PARE1"/>
    <property type="match status" value="1"/>
</dbReference>
<accession>A0A1U7CZI5</accession>
<keyword evidence="4" id="KW-1185">Reference proteome</keyword>
<name>A0A1U7CZI5_9BACT</name>
<sequence>MIGRYRLLPAADRDLDEQAGYLADNASLETALRYYDNAAASFATIAGMPGMGEHWESADLRLAGLRVWRIEGFEKHLIFYRHGDDGIDIVRVLHGARDIPSILESAAEE</sequence>
<evidence type="ECO:0000313" key="4">
    <source>
        <dbReference type="Proteomes" id="UP000186309"/>
    </source>
</evidence>